<dbReference type="Proteomes" id="UP000256328">
    <property type="component" value="Unassembled WGS sequence"/>
</dbReference>
<proteinExistence type="predicted"/>
<sequence length="324" mass="37047">MGPMDCPSPPNSESSMVLNLADLELLHNYTTSTVSTITFDPMLRDLWRINVPQLGFEYGFVMRGILAVSALHLAYHKPTKREYYLNLAMHQHQTALRDGIAMVSNVTEENCPAVYIFSILTFLFTLGSPKKADNFLLIEGSGVADWLYLLRGTRLIIESCRGTLGDSVLGPMLQIGFRRTAQQENVPGIEQLKEFRQYATNASTDREALAVYLQAIDELDRCFALLYHSPVPYVETAHIFSWTFQVSDAFLQLLKEGTQEALAIFAYGCVLMKHLDCHWWMDGWSRHLISRIFYLLDEEHRLWIRWPIEEIGWVPGRDASDMVC</sequence>
<keyword evidence="2" id="KW-1185">Reference proteome</keyword>
<evidence type="ECO:0000313" key="1">
    <source>
        <dbReference type="EMBL" id="RDW75654.1"/>
    </source>
</evidence>
<evidence type="ECO:0008006" key="3">
    <source>
        <dbReference type="Google" id="ProtNLM"/>
    </source>
</evidence>
<dbReference type="EMBL" id="PDLN01000009">
    <property type="protein sequence ID" value="RDW75654.1"/>
    <property type="molecule type" value="Genomic_DNA"/>
</dbReference>
<reference evidence="1 2" key="1">
    <citation type="journal article" date="2018" name="IMA Fungus">
        <title>IMA Genome-F 9: Draft genome sequence of Annulohypoxylon stygium, Aspergillus mulundensis, Berkeleyomyces basicola (syn. Thielaviopsis basicola), Ceratocystis smalleyi, two Cercospora beticola strains, Coleophoma cylindrospora, Fusarium fracticaudum, Phialophora cf. hyalina, and Morchella septimelata.</title>
        <authorList>
            <person name="Wingfield B.D."/>
            <person name="Bills G.F."/>
            <person name="Dong Y."/>
            <person name="Huang W."/>
            <person name="Nel W.J."/>
            <person name="Swalarsk-Parry B.S."/>
            <person name="Vaghefi N."/>
            <person name="Wilken P.M."/>
            <person name="An Z."/>
            <person name="de Beer Z.W."/>
            <person name="De Vos L."/>
            <person name="Chen L."/>
            <person name="Duong T.A."/>
            <person name="Gao Y."/>
            <person name="Hammerbacher A."/>
            <person name="Kikkert J.R."/>
            <person name="Li Y."/>
            <person name="Li H."/>
            <person name="Li K."/>
            <person name="Li Q."/>
            <person name="Liu X."/>
            <person name="Ma X."/>
            <person name="Naidoo K."/>
            <person name="Pethybridge S.J."/>
            <person name="Sun J."/>
            <person name="Steenkamp E.T."/>
            <person name="van der Nest M.A."/>
            <person name="van Wyk S."/>
            <person name="Wingfield M.J."/>
            <person name="Xiong C."/>
            <person name="Yue Q."/>
            <person name="Zhang X."/>
        </authorList>
    </citation>
    <scope>NUCLEOTIDE SEQUENCE [LARGE SCALE GENOMIC DNA]</scope>
    <source>
        <strain evidence="1 2">BP5796</strain>
    </source>
</reference>
<dbReference type="PANTHER" id="PTHR47657:SF7">
    <property type="entry name" value="STEROL REGULATORY ELEMENT-BINDING PROTEIN ECM22"/>
    <property type="match status" value="1"/>
</dbReference>
<gene>
    <name evidence="1" type="ORF">BP5796_06475</name>
</gene>
<accession>A0A3D8RP35</accession>
<organism evidence="1 2">
    <name type="scientific">Coleophoma crateriformis</name>
    <dbReference type="NCBI Taxonomy" id="565419"/>
    <lineage>
        <taxon>Eukaryota</taxon>
        <taxon>Fungi</taxon>
        <taxon>Dikarya</taxon>
        <taxon>Ascomycota</taxon>
        <taxon>Pezizomycotina</taxon>
        <taxon>Leotiomycetes</taxon>
        <taxon>Helotiales</taxon>
        <taxon>Dermateaceae</taxon>
        <taxon>Coleophoma</taxon>
    </lineage>
</organism>
<evidence type="ECO:0000313" key="2">
    <source>
        <dbReference type="Proteomes" id="UP000256328"/>
    </source>
</evidence>
<dbReference type="InterPro" id="IPR021858">
    <property type="entry name" value="Fun_TF"/>
</dbReference>
<dbReference type="Pfam" id="PF11951">
    <property type="entry name" value="Fungal_trans_2"/>
    <property type="match status" value="1"/>
</dbReference>
<dbReference type="InterPro" id="IPR052400">
    <property type="entry name" value="Zn2-C6_fungal_TF"/>
</dbReference>
<dbReference type="AlphaFoldDB" id="A0A3D8RP35"/>
<dbReference type="PANTHER" id="PTHR47657">
    <property type="entry name" value="STEROL REGULATORY ELEMENT-BINDING PROTEIN ECM22"/>
    <property type="match status" value="1"/>
</dbReference>
<name>A0A3D8RP35_9HELO</name>
<comment type="caution">
    <text evidence="1">The sequence shown here is derived from an EMBL/GenBank/DDBJ whole genome shotgun (WGS) entry which is preliminary data.</text>
</comment>
<dbReference type="OrthoDB" id="416217at2759"/>
<protein>
    <recommendedName>
        <fullName evidence="3">C6 zinc finger protein</fullName>
    </recommendedName>
</protein>
<dbReference type="GO" id="GO:0000981">
    <property type="term" value="F:DNA-binding transcription factor activity, RNA polymerase II-specific"/>
    <property type="evidence" value="ECO:0007669"/>
    <property type="project" value="TreeGrafter"/>
</dbReference>